<dbReference type="EMBL" id="BQNB010009964">
    <property type="protein sequence ID" value="GJS70884.1"/>
    <property type="molecule type" value="Genomic_DNA"/>
</dbReference>
<name>A0ABQ4XZL3_9ASTR</name>
<sequence>MDPNSSHGKICLGENVVEISSDKVEGSGDWDSPEYQDTANSRGKKETKAMVFHKMDTKEFSDRFVAPCFVNGLEAYDGEINLEVEENMISNEYAVKLCLEHEVKRGNKIVKKELIVALRGEIYFVKLIINLEEDDVEPWVIFERSFLHITKAINDFGARTIIIYPDIDPFLEDIEQEEKSMDDWDQLLDFNLDDIPLLGGKELSPFVCKIGKSNRNKKREMENLNLFYQDIGTSLSTGRHLTQEEAAKEALALRIRQKFALLEEVRPVLETMAYHDK</sequence>
<feature type="region of interest" description="Disordered" evidence="1">
    <location>
        <begin position="23"/>
        <end position="42"/>
    </location>
</feature>
<organism evidence="2 3">
    <name type="scientific">Tanacetum coccineum</name>
    <dbReference type="NCBI Taxonomy" id="301880"/>
    <lineage>
        <taxon>Eukaryota</taxon>
        <taxon>Viridiplantae</taxon>
        <taxon>Streptophyta</taxon>
        <taxon>Embryophyta</taxon>
        <taxon>Tracheophyta</taxon>
        <taxon>Spermatophyta</taxon>
        <taxon>Magnoliopsida</taxon>
        <taxon>eudicotyledons</taxon>
        <taxon>Gunneridae</taxon>
        <taxon>Pentapetalae</taxon>
        <taxon>asterids</taxon>
        <taxon>campanulids</taxon>
        <taxon>Asterales</taxon>
        <taxon>Asteraceae</taxon>
        <taxon>Asteroideae</taxon>
        <taxon>Anthemideae</taxon>
        <taxon>Anthemidinae</taxon>
        <taxon>Tanacetum</taxon>
    </lineage>
</organism>
<comment type="caution">
    <text evidence="2">The sequence shown here is derived from an EMBL/GenBank/DDBJ whole genome shotgun (WGS) entry which is preliminary data.</text>
</comment>
<keyword evidence="3" id="KW-1185">Reference proteome</keyword>
<evidence type="ECO:0000313" key="2">
    <source>
        <dbReference type="EMBL" id="GJS70884.1"/>
    </source>
</evidence>
<dbReference type="Proteomes" id="UP001151760">
    <property type="component" value="Unassembled WGS sequence"/>
</dbReference>
<evidence type="ECO:0000313" key="3">
    <source>
        <dbReference type="Proteomes" id="UP001151760"/>
    </source>
</evidence>
<evidence type="ECO:0000256" key="1">
    <source>
        <dbReference type="SAM" id="MobiDB-lite"/>
    </source>
</evidence>
<gene>
    <name evidence="2" type="ORF">Tco_0703725</name>
</gene>
<accession>A0ABQ4XZL3</accession>
<reference evidence="2" key="2">
    <citation type="submission" date="2022-01" db="EMBL/GenBank/DDBJ databases">
        <authorList>
            <person name="Yamashiro T."/>
            <person name="Shiraishi A."/>
            <person name="Satake H."/>
            <person name="Nakayama K."/>
        </authorList>
    </citation>
    <scope>NUCLEOTIDE SEQUENCE</scope>
</reference>
<proteinExistence type="predicted"/>
<protein>
    <submittedName>
        <fullName evidence="2">Uncharacterized protein</fullName>
    </submittedName>
</protein>
<reference evidence="2" key="1">
    <citation type="journal article" date="2022" name="Int. J. Mol. Sci.">
        <title>Draft Genome of Tanacetum Coccineum: Genomic Comparison of Closely Related Tanacetum-Family Plants.</title>
        <authorList>
            <person name="Yamashiro T."/>
            <person name="Shiraishi A."/>
            <person name="Nakayama K."/>
            <person name="Satake H."/>
        </authorList>
    </citation>
    <scope>NUCLEOTIDE SEQUENCE</scope>
</reference>